<keyword evidence="4" id="KW-1185">Reference proteome</keyword>
<evidence type="ECO:0000313" key="4">
    <source>
        <dbReference type="Proteomes" id="UP000245802"/>
    </source>
</evidence>
<evidence type="ECO:0000259" key="2">
    <source>
        <dbReference type="Pfam" id="PF12902"/>
    </source>
</evidence>
<dbReference type="Gene3D" id="1.20.1260.10">
    <property type="match status" value="1"/>
</dbReference>
<evidence type="ECO:0000256" key="1">
    <source>
        <dbReference type="SAM" id="MobiDB-lite"/>
    </source>
</evidence>
<organism evidence="3 4">
    <name type="scientific">Gemmata obscuriglobus</name>
    <dbReference type="NCBI Taxonomy" id="114"/>
    <lineage>
        <taxon>Bacteria</taxon>
        <taxon>Pseudomonadati</taxon>
        <taxon>Planctomycetota</taxon>
        <taxon>Planctomycetia</taxon>
        <taxon>Gemmatales</taxon>
        <taxon>Gemmataceae</taxon>
        <taxon>Gemmata</taxon>
    </lineage>
</organism>
<name>A0A2Z3GQX9_9BACT</name>
<dbReference type="Proteomes" id="UP000245802">
    <property type="component" value="Chromosome"/>
</dbReference>
<sequence length="771" mass="82431">MPTSRTRRLGPGSAECPRDSTPSPIRTSRSFSGGSTPAVRRTSSPPADWNTNKEDALVPHGFITWRPAGHAGNARVAAPPAFALAGAAGPQLCPAPPEPRPEAAQPLAARDEAVFLLHTAAEIEHALLVQYLYAAFSFGEPAARLRANGGDLEPEPHAKVFGPGGWDRTLLDIAVEEMFHLMTVQNVLRAIGGPLNLEREDMPFRSEFYPFPFTLEPVTKASLARYVAAEMPARPDPAAYPLLPEILARARVANHQGEINRVGALYARILELLGRVPSDAFRPETANGYQADPAEWGGSDATALPANKRARILARFGGTPSETKNKVRAVLSLIAEQGEGPGSDPTGSHFDLFYQMYKDFPETDADHGAVLWHPAVPVPRHPSTSPAPFPDPDLEAGRVTHGVAVRWAKVFNTRYRMLLHFLLHHLLTDGSVVDPDGRPRAARRRAALLGWAFTEMQTTLREVSNVLARLPRRGGAPFPPGRPPVAGAPFELPYTLNLPDRDADRWQLHRDVLDAAEGELADLTGPAGSDRAIARLRAANRTIRAVLAAPDPFGAGDSATIGFAQVVEILDQAVGGPAGAVGPPHRAFWRGLTRDQFVAHKVLGHSLVAVGNGAGSALVKALKGEPPFDGSEFPRMPVGSPPVPGDRIARIEKWIDAGCPGAAAPTAPTPREQMIELLKAKRPLARSPGRHGGVPAGGEVLSTLFEQERYADILQFLQTGAAGLPPAEGTPLVAPKNPGGSGLFIQITAGVMTGRFTADEVAVVERWINSL</sequence>
<dbReference type="EMBL" id="CP025958">
    <property type="protein sequence ID" value="AWM36729.1"/>
    <property type="molecule type" value="Genomic_DNA"/>
</dbReference>
<dbReference type="Pfam" id="PF12902">
    <property type="entry name" value="Ferritin-like"/>
    <property type="match status" value="1"/>
</dbReference>
<dbReference type="InterPro" id="IPR026820">
    <property type="entry name" value="VioB/RebD_dom"/>
</dbReference>
<dbReference type="InterPro" id="IPR012347">
    <property type="entry name" value="Ferritin-like"/>
</dbReference>
<evidence type="ECO:0000313" key="3">
    <source>
        <dbReference type="EMBL" id="AWM36729.1"/>
    </source>
</evidence>
<dbReference type="KEGG" id="gog:C1280_06640"/>
<feature type="domain" description="Iminophenyl-pyruvate dimer synthase" evidence="2">
    <location>
        <begin position="117"/>
        <end position="357"/>
    </location>
</feature>
<gene>
    <name evidence="3" type="ORF">C1280_06640</name>
</gene>
<feature type="region of interest" description="Disordered" evidence="1">
    <location>
        <begin position="1"/>
        <end position="53"/>
    </location>
</feature>
<dbReference type="AlphaFoldDB" id="A0A2Z3GQX9"/>
<accession>A0A2Z3GQX9</accession>
<reference evidence="3 4" key="1">
    <citation type="submission" date="2018-01" db="EMBL/GenBank/DDBJ databases">
        <title>G. obscuriglobus.</title>
        <authorList>
            <person name="Franke J."/>
            <person name="Blomberg W."/>
            <person name="Selmecki A."/>
        </authorList>
    </citation>
    <scope>NUCLEOTIDE SEQUENCE [LARGE SCALE GENOMIC DNA]</scope>
    <source>
        <strain evidence="3 4">DSM 5831</strain>
    </source>
</reference>
<protein>
    <recommendedName>
        <fullName evidence="2">Iminophenyl-pyruvate dimer synthase domain-containing protein</fullName>
    </recommendedName>
</protein>
<dbReference type="OrthoDB" id="9770043at2"/>
<feature type="compositionally biased region" description="Polar residues" evidence="1">
    <location>
        <begin position="20"/>
        <end position="45"/>
    </location>
</feature>
<proteinExistence type="predicted"/>